<proteinExistence type="predicted"/>
<dbReference type="AlphaFoldDB" id="A0A1H6E1D2"/>
<sequence length="302" mass="30302">MSLRAYLRVPARTGVVLIAAAASVAGGIAGAGAAQAEPLAATFAVAGDAGDTLTGGNSYAYDAGTGATFTERVTSTAASDNSLYVAVKGTNGEQWVLYLQAPSGQPLAPGEYDGATKYQVGSTPSQPALYLSSSTKSCTSVAGSFTISDIAFGPNDGVQQLDATFEQHCNGATAASRGEVHLTNPAPLTADAAIATKGTFSKLDGNSTVQATLTCNVAARLSVSGTVTQVAHRTIIRGSVPATMVDCTPDAPALWSGTAVPTGTTPFQRGDVEVTVTATATDPTYGAIVTATETAAVTLRKG</sequence>
<keyword evidence="1" id="KW-0732">Signal</keyword>
<dbReference type="OrthoDB" id="3685630at2"/>
<dbReference type="RefSeq" id="WP_103890049.1">
    <property type="nucleotide sequence ID" value="NZ_FNVU01000023.1"/>
</dbReference>
<dbReference type="EMBL" id="FNVU01000023">
    <property type="protein sequence ID" value="SEG91169.1"/>
    <property type="molecule type" value="Genomic_DNA"/>
</dbReference>
<dbReference type="Proteomes" id="UP000236754">
    <property type="component" value="Unassembled WGS sequence"/>
</dbReference>
<feature type="signal peptide" evidence="1">
    <location>
        <begin position="1"/>
        <end position="36"/>
    </location>
</feature>
<gene>
    <name evidence="2" type="ORF">SAMN05216223_12344</name>
</gene>
<keyword evidence="3" id="KW-1185">Reference proteome</keyword>
<feature type="chain" id="PRO_5009296409" evidence="1">
    <location>
        <begin position="37"/>
        <end position="302"/>
    </location>
</feature>
<evidence type="ECO:0000256" key="1">
    <source>
        <dbReference type="SAM" id="SignalP"/>
    </source>
</evidence>
<organism evidence="2 3">
    <name type="scientific">Actinacidiphila yanglinensis</name>
    <dbReference type="NCBI Taxonomy" id="310779"/>
    <lineage>
        <taxon>Bacteria</taxon>
        <taxon>Bacillati</taxon>
        <taxon>Actinomycetota</taxon>
        <taxon>Actinomycetes</taxon>
        <taxon>Kitasatosporales</taxon>
        <taxon>Streptomycetaceae</taxon>
        <taxon>Actinacidiphila</taxon>
    </lineage>
</organism>
<accession>A0A1H6E1D2</accession>
<reference evidence="2 3" key="1">
    <citation type="submission" date="2016-10" db="EMBL/GenBank/DDBJ databases">
        <authorList>
            <person name="de Groot N.N."/>
        </authorList>
    </citation>
    <scope>NUCLEOTIDE SEQUENCE [LARGE SCALE GENOMIC DNA]</scope>
    <source>
        <strain evidence="2 3">CGMCC 4.2023</strain>
    </source>
</reference>
<evidence type="ECO:0000313" key="3">
    <source>
        <dbReference type="Proteomes" id="UP000236754"/>
    </source>
</evidence>
<name>A0A1H6E1D2_9ACTN</name>
<evidence type="ECO:0000313" key="2">
    <source>
        <dbReference type="EMBL" id="SEG91169.1"/>
    </source>
</evidence>
<protein>
    <submittedName>
        <fullName evidence="2">Uncharacterized protein</fullName>
    </submittedName>
</protein>